<evidence type="ECO:0000313" key="4">
    <source>
        <dbReference type="EMBL" id="MFD2834190.1"/>
    </source>
</evidence>
<accession>A0ABW5X7G8</accession>
<dbReference type="PANTHER" id="PTHR30273:SF2">
    <property type="entry name" value="PROTEIN FECR"/>
    <property type="match status" value="1"/>
</dbReference>
<dbReference type="Pfam" id="PF04773">
    <property type="entry name" value="FecR"/>
    <property type="match status" value="1"/>
</dbReference>
<proteinExistence type="predicted"/>
<evidence type="ECO:0000259" key="2">
    <source>
        <dbReference type="Pfam" id="PF04773"/>
    </source>
</evidence>
<gene>
    <name evidence="4" type="ORF">ACFSYS_12910</name>
</gene>
<evidence type="ECO:0000256" key="1">
    <source>
        <dbReference type="SAM" id="Phobius"/>
    </source>
</evidence>
<dbReference type="RefSeq" id="WP_251739174.1">
    <property type="nucleotide sequence ID" value="NZ_JBHUOJ010000032.1"/>
</dbReference>
<dbReference type="PANTHER" id="PTHR30273">
    <property type="entry name" value="PERIPLASMIC SIGNAL SENSOR AND SIGMA FACTOR ACTIVATOR FECR-RELATED"/>
    <property type="match status" value="1"/>
</dbReference>
<keyword evidence="1" id="KW-0812">Transmembrane</keyword>
<reference evidence="5" key="1">
    <citation type="journal article" date="2019" name="Int. J. Syst. Evol. Microbiol.">
        <title>The Global Catalogue of Microorganisms (GCM) 10K type strain sequencing project: providing services to taxonomists for standard genome sequencing and annotation.</title>
        <authorList>
            <consortium name="The Broad Institute Genomics Platform"/>
            <consortium name="The Broad Institute Genome Sequencing Center for Infectious Disease"/>
            <person name="Wu L."/>
            <person name="Ma J."/>
        </authorList>
    </citation>
    <scope>NUCLEOTIDE SEQUENCE [LARGE SCALE GENOMIC DNA]</scope>
    <source>
        <strain evidence="5">KCTC 52925</strain>
    </source>
</reference>
<protein>
    <submittedName>
        <fullName evidence="4">FecR family protein</fullName>
    </submittedName>
</protein>
<dbReference type="InterPro" id="IPR032508">
    <property type="entry name" value="FecR_C"/>
</dbReference>
<organism evidence="4 5">
    <name type="scientific">Christiangramia antarctica</name>
    <dbReference type="NCBI Taxonomy" id="2058158"/>
    <lineage>
        <taxon>Bacteria</taxon>
        <taxon>Pseudomonadati</taxon>
        <taxon>Bacteroidota</taxon>
        <taxon>Flavobacteriia</taxon>
        <taxon>Flavobacteriales</taxon>
        <taxon>Flavobacteriaceae</taxon>
        <taxon>Christiangramia</taxon>
    </lineage>
</organism>
<feature type="transmembrane region" description="Helical" evidence="1">
    <location>
        <begin position="78"/>
        <end position="100"/>
    </location>
</feature>
<feature type="domain" description="Protein FecR C-terminal" evidence="3">
    <location>
        <begin position="309"/>
        <end position="376"/>
    </location>
</feature>
<dbReference type="EMBL" id="JBHUOJ010000032">
    <property type="protein sequence ID" value="MFD2834190.1"/>
    <property type="molecule type" value="Genomic_DNA"/>
</dbReference>
<dbReference type="Gene3D" id="2.60.120.1440">
    <property type="match status" value="1"/>
</dbReference>
<dbReference type="InterPro" id="IPR006860">
    <property type="entry name" value="FecR"/>
</dbReference>
<evidence type="ECO:0000259" key="3">
    <source>
        <dbReference type="Pfam" id="PF16344"/>
    </source>
</evidence>
<feature type="domain" description="FecR protein" evidence="2">
    <location>
        <begin position="168"/>
        <end position="261"/>
    </location>
</feature>
<name>A0ABW5X7G8_9FLAO</name>
<comment type="caution">
    <text evidence="4">The sequence shown here is derived from an EMBL/GenBank/DDBJ whole genome shotgun (WGS) entry which is preliminary data.</text>
</comment>
<dbReference type="Pfam" id="PF16344">
    <property type="entry name" value="FecR_C"/>
    <property type="match status" value="1"/>
</dbReference>
<dbReference type="Proteomes" id="UP001597438">
    <property type="component" value="Unassembled WGS sequence"/>
</dbReference>
<evidence type="ECO:0000313" key="5">
    <source>
        <dbReference type="Proteomes" id="UP001597438"/>
    </source>
</evidence>
<dbReference type="Gene3D" id="3.55.50.30">
    <property type="match status" value="1"/>
</dbReference>
<dbReference type="InterPro" id="IPR012373">
    <property type="entry name" value="Ferrdict_sens_TM"/>
</dbReference>
<keyword evidence="1" id="KW-1133">Transmembrane helix</keyword>
<keyword evidence="1" id="KW-0472">Membrane</keyword>
<sequence length="377" mass="42904">MKKNITKLLMGSISKDELIVLRKWLNDPENQSTLKAYIQDYHDLNLAVLKDIADEAYKKTVDQIERKEKPVESFAPHWIKYAAVAVLLIGLGIIFQQGFFSFQNDTLLVPQDEPITLQLDNGEIYTIDVSQSKEVRDSEGNILGKQKQHQLSYSQISDVEELTFNTLTIPYGKRFELVLSDGTLVHLNAGSSLRYPINFLSKGNREVYLSGEAYFDVAKDKSNPFVVNVDDLEVNVLGTEFNVSAYEEDSNIEVVLVEGAVSLSSNEASLRASTNLEPGQKGSFERTSNNMSIDQVNTSLYTSWREGHLVFRNLTFDQIMAKLERHYHIEIENENTELGKEVFNASFNDVKIEEVLSFFNDVHEINYKVKNNKVIIR</sequence>
<keyword evidence="5" id="KW-1185">Reference proteome</keyword>